<proteinExistence type="predicted"/>
<comment type="caution">
    <text evidence="1">The sequence shown here is derived from an EMBL/GenBank/DDBJ whole genome shotgun (WGS) entry which is preliminary data.</text>
</comment>
<sequence length="796" mass="88276">MSSRTSTRVDNTSISWSPVSQFDDMVWDEFGEADDHIVPNPQYLTQSLWVSSGDCLKRLHSEPAPMSLKNSGQVFQEVVQKTSSYKPSDERNVEKPVFSNSRHRFPDMQARDSLFCANPAAVSNTLLEEEPAPLGGVKEEICTLSPSQLLIKEEISDLGLSRLYMNGSLYREDDSSIMVHSSPFSLFEVVEEESEIELFGAENTVDKGGTLLDNIWDNLDDMDNLFQDGDNSFGPERNDHLDLLQWSSSSQILDGSTIRNSVSSEKCLSTIESSKSEEKVQDNESEKEFNFPDHAPLAFEKDQKTPSKDGFPHFSMGQANEVSQLMNARKLLPQYHDLAGPLYSTSNLHIQETANNGISDSSHISKTDSKEKVMNISFQSHSSAEKGSRARQHALSRRNKFKRESSLRRGHCSTHTSSQAQSISIKEQYLPIKFPQRQWGLTPPMPSSFKGFLPAFQQPLFMLADSFLHQQRPHPRPVLPVGSGPSIYHFPVLVPNASLTGPQLQYCRPLLEGYEHSFMEKQKCDPVSMEVVDAPNYTPFSDNKAGSLERVEKIHLQESMQVTSGAEQPQQKLLYEQVSADPNKNQHEIQLSQDGVSIAAGMTRFMDFSDAEVGLSSLGASRSVAACEETETVKEKETFLEDEALHQLQTIILKLDARTRLCIRDALYRLSKSAMHRHGVGENGSNVGGMKGPLEDTSSPGSISRLTGFNMLDAAGVTLVEAETNRIDRMIANMLFHKASHSPSRPSAPLSGDYAAFNEVSHLPCAPESPWALHSSVSPPQGSWSAACTKIKSVIA</sequence>
<dbReference type="EMBL" id="CM055113">
    <property type="protein sequence ID" value="KAJ7516245.1"/>
    <property type="molecule type" value="Genomic_DNA"/>
</dbReference>
<evidence type="ECO:0000313" key="2">
    <source>
        <dbReference type="Proteomes" id="UP001162992"/>
    </source>
</evidence>
<keyword evidence="2" id="KW-1185">Reference proteome</keyword>
<gene>
    <name evidence="1" type="ORF">O6H91_22G049200</name>
</gene>
<accession>A0ACC2AFJ5</accession>
<dbReference type="Proteomes" id="UP001162992">
    <property type="component" value="Chromosome 22"/>
</dbReference>
<name>A0ACC2AFJ5_DIPCM</name>
<evidence type="ECO:0000313" key="1">
    <source>
        <dbReference type="EMBL" id="KAJ7516245.1"/>
    </source>
</evidence>
<protein>
    <submittedName>
        <fullName evidence="1">Uncharacterized protein</fullName>
    </submittedName>
</protein>
<reference evidence="2" key="1">
    <citation type="journal article" date="2024" name="Proc. Natl. Acad. Sci. U.S.A.">
        <title>Extraordinary preservation of gene collinearity over three hundred million years revealed in homosporous lycophytes.</title>
        <authorList>
            <person name="Li C."/>
            <person name="Wickell D."/>
            <person name="Kuo L.Y."/>
            <person name="Chen X."/>
            <person name="Nie B."/>
            <person name="Liao X."/>
            <person name="Peng D."/>
            <person name="Ji J."/>
            <person name="Jenkins J."/>
            <person name="Williams M."/>
            <person name="Shu S."/>
            <person name="Plott C."/>
            <person name="Barry K."/>
            <person name="Rajasekar S."/>
            <person name="Grimwood J."/>
            <person name="Han X."/>
            <person name="Sun S."/>
            <person name="Hou Z."/>
            <person name="He W."/>
            <person name="Dai G."/>
            <person name="Sun C."/>
            <person name="Schmutz J."/>
            <person name="Leebens-Mack J.H."/>
            <person name="Li F.W."/>
            <person name="Wang L."/>
        </authorList>
    </citation>
    <scope>NUCLEOTIDE SEQUENCE [LARGE SCALE GENOMIC DNA]</scope>
    <source>
        <strain evidence="2">cv. PW_Plant_1</strain>
    </source>
</reference>
<organism evidence="1 2">
    <name type="scientific">Diphasiastrum complanatum</name>
    <name type="common">Issler's clubmoss</name>
    <name type="synonym">Lycopodium complanatum</name>
    <dbReference type="NCBI Taxonomy" id="34168"/>
    <lineage>
        <taxon>Eukaryota</taxon>
        <taxon>Viridiplantae</taxon>
        <taxon>Streptophyta</taxon>
        <taxon>Embryophyta</taxon>
        <taxon>Tracheophyta</taxon>
        <taxon>Lycopodiopsida</taxon>
        <taxon>Lycopodiales</taxon>
        <taxon>Lycopodiaceae</taxon>
        <taxon>Lycopodioideae</taxon>
        <taxon>Diphasiastrum</taxon>
    </lineage>
</organism>